<dbReference type="Proteomes" id="UP000661280">
    <property type="component" value="Chromosome 5"/>
</dbReference>
<dbReference type="KEGG" id="aluc:AKAW2_50348A"/>
<feature type="signal peptide" evidence="2">
    <location>
        <begin position="1"/>
        <end position="30"/>
    </location>
</feature>
<feature type="chain" id="PRO_5030738919" evidence="2">
    <location>
        <begin position="31"/>
        <end position="206"/>
    </location>
</feature>
<keyword evidence="4" id="KW-1185">Reference proteome</keyword>
<dbReference type="RefSeq" id="XP_041543769.1">
    <property type="nucleotide sequence ID" value="XM_041690156.1"/>
</dbReference>
<evidence type="ECO:0000313" key="3">
    <source>
        <dbReference type="EMBL" id="BCS00007.1"/>
    </source>
</evidence>
<feature type="compositionally biased region" description="Polar residues" evidence="1">
    <location>
        <begin position="176"/>
        <end position="206"/>
    </location>
</feature>
<protein>
    <submittedName>
        <fullName evidence="3">Uncharacterized protein</fullName>
    </submittedName>
</protein>
<proteinExistence type="predicted"/>
<accession>A0A7R7WBP6</accession>
<reference evidence="3" key="1">
    <citation type="submission" date="2021-01" db="EMBL/GenBank/DDBJ databases">
        <authorList>
            <consortium name="Aspergillus luchuensis mut. kawachii IFO 4304 genome sequencing consortium"/>
            <person name="Kazuki M."/>
            <person name="Futagami T."/>
        </authorList>
    </citation>
    <scope>NUCLEOTIDE SEQUENCE</scope>
    <source>
        <strain evidence="3">IFO 4308</strain>
    </source>
</reference>
<gene>
    <name evidence="3" type="ORF">AKAW2_50348A</name>
</gene>
<sequence>MNRACCIKSDTAWAHLWHSIILFRWHLAISLQPSRNTFVRSAGQAKGLGLETVTQYQLTGPLLFDPTVHINAWLEAFVPKLILWMPKKYQAELKQEIEAKTRALNRALNEWKENGGSREDVDRSLFALFIAGRATNNRQIVQYFASLLRPNDGDDMSPSPSMPSTSYHNGFMPSPERSSSMGRDSVEDTTAGTESSRLNNLQPGPA</sequence>
<evidence type="ECO:0000256" key="1">
    <source>
        <dbReference type="SAM" id="MobiDB-lite"/>
    </source>
</evidence>
<keyword evidence="2" id="KW-0732">Signal</keyword>
<dbReference type="AlphaFoldDB" id="A0A7R7WBP6"/>
<reference evidence="3" key="2">
    <citation type="submission" date="2021-02" db="EMBL/GenBank/DDBJ databases">
        <title>Aspergillus luchuensis mut. kawachii IFO 4304 genome sequence.</title>
        <authorList>
            <person name="Mori K."/>
            <person name="Kadooka C."/>
            <person name="Goto M."/>
            <person name="Futagami T."/>
        </authorList>
    </citation>
    <scope>NUCLEOTIDE SEQUENCE</scope>
    <source>
        <strain evidence="3">IFO 4308</strain>
    </source>
</reference>
<dbReference type="OrthoDB" id="4483288at2759"/>
<feature type="compositionally biased region" description="Low complexity" evidence="1">
    <location>
        <begin position="156"/>
        <end position="166"/>
    </location>
</feature>
<dbReference type="GeneID" id="64961328"/>
<name>A0A7R7WBP6_ASPKA</name>
<evidence type="ECO:0000256" key="2">
    <source>
        <dbReference type="SAM" id="SignalP"/>
    </source>
</evidence>
<organism evidence="3 4">
    <name type="scientific">Aspergillus kawachii</name>
    <name type="common">White koji mold</name>
    <name type="synonym">Aspergillus awamori var. kawachi</name>
    <dbReference type="NCBI Taxonomy" id="1069201"/>
    <lineage>
        <taxon>Eukaryota</taxon>
        <taxon>Fungi</taxon>
        <taxon>Dikarya</taxon>
        <taxon>Ascomycota</taxon>
        <taxon>Pezizomycotina</taxon>
        <taxon>Eurotiomycetes</taxon>
        <taxon>Eurotiomycetidae</taxon>
        <taxon>Eurotiales</taxon>
        <taxon>Aspergillaceae</taxon>
        <taxon>Aspergillus</taxon>
        <taxon>Aspergillus subgen. Circumdati</taxon>
    </lineage>
</organism>
<feature type="region of interest" description="Disordered" evidence="1">
    <location>
        <begin position="151"/>
        <end position="206"/>
    </location>
</feature>
<dbReference type="EMBL" id="AP024429">
    <property type="protein sequence ID" value="BCS00007.1"/>
    <property type="molecule type" value="Genomic_DNA"/>
</dbReference>
<evidence type="ECO:0000313" key="4">
    <source>
        <dbReference type="Proteomes" id="UP000661280"/>
    </source>
</evidence>